<name>A0AAV0JFI0_9ROSI</name>
<dbReference type="PANTHER" id="PTHR43066">
    <property type="entry name" value="RHOMBOID-RELATED PROTEIN"/>
    <property type="match status" value="1"/>
</dbReference>
<dbReference type="EMBL" id="CAMGYJ010000004">
    <property type="protein sequence ID" value="CAI0407760.1"/>
    <property type="molecule type" value="Genomic_DNA"/>
</dbReference>
<proteinExistence type="predicted"/>
<accession>A0AAV0JFI0</accession>
<evidence type="ECO:0000313" key="3">
    <source>
        <dbReference type="EMBL" id="CAI0407760.1"/>
    </source>
</evidence>
<protein>
    <recommendedName>
        <fullName evidence="5">Peptidase S54 rhomboid domain-containing protein</fullName>
    </recommendedName>
</protein>
<feature type="transmembrane region" description="Helical" evidence="2">
    <location>
        <begin position="431"/>
        <end position="451"/>
    </location>
</feature>
<evidence type="ECO:0000256" key="1">
    <source>
        <dbReference type="SAM" id="MobiDB-lite"/>
    </source>
</evidence>
<evidence type="ECO:0000313" key="4">
    <source>
        <dbReference type="Proteomes" id="UP001154282"/>
    </source>
</evidence>
<sequence>MVPTRESTHFIEPTAYNHQDDQRLCMAMTLRKKSSNIMKGNTRVTSFHVKPATNPSKLRTCSKSMVSRSIINDAGSLSSFSKQSKIQEHREVWKSNHQRPPKSSSSYTVNSTVSQYVSLTHPNRTSFSDDTLQPIYGSQIGCMFLLSGKIDSGGIQSTVASFSVQPFPLSTNLGGAPVFPRVGVGGWFLAVGVGPGGRAGYKVGPMMAGRLGRLGVLHFFTHHLEAASSHHPLHKSSSNTGSVLEGTGGAIADGLSRGAGTAMAYRAVDAIVGPPQKSASNPATLSADTNACGGYSKALQDDIVGKLRILKLIVSVFVFSSMPELLFGLGLLYYFRVFKWQIGSIKYSRVEGSFVYEFHNLTAYTLCVCADPTLNLLTSGPYGLNFASFLPFLFDTLVATWFRVFDIRFSDKSFVYLAGLQLLLASWKRSLVPGICGILAGSLYCLNLFGVPKAKFPEFLATFASRFSWPSTGSPRRATTCRANGTAPTVPSYAARHLERTYPTTPAPSYAEPSESVIARH</sequence>
<dbReference type="GO" id="GO:0004252">
    <property type="term" value="F:serine-type endopeptidase activity"/>
    <property type="evidence" value="ECO:0007669"/>
    <property type="project" value="TreeGrafter"/>
</dbReference>
<dbReference type="PANTHER" id="PTHR43066:SF21">
    <property type="entry name" value="UBIQUITIN-ASSOCIATED DOMAIN-CONTAINING PROTEIN 2"/>
    <property type="match status" value="1"/>
</dbReference>
<feature type="region of interest" description="Disordered" evidence="1">
    <location>
        <begin position="88"/>
        <end position="109"/>
    </location>
</feature>
<feature type="transmembrane region" description="Helical" evidence="2">
    <location>
        <begin position="382"/>
        <end position="402"/>
    </location>
</feature>
<gene>
    <name evidence="3" type="ORF">LITE_LOCUS13699</name>
</gene>
<keyword evidence="2" id="KW-1133">Transmembrane helix</keyword>
<evidence type="ECO:0000256" key="2">
    <source>
        <dbReference type="SAM" id="Phobius"/>
    </source>
</evidence>
<dbReference type="AlphaFoldDB" id="A0AAV0JFI0"/>
<feature type="transmembrane region" description="Helical" evidence="2">
    <location>
        <begin position="312"/>
        <end position="335"/>
    </location>
</feature>
<keyword evidence="2" id="KW-0472">Membrane</keyword>
<keyword evidence="2" id="KW-0812">Transmembrane</keyword>
<organism evidence="3 4">
    <name type="scientific">Linum tenue</name>
    <dbReference type="NCBI Taxonomy" id="586396"/>
    <lineage>
        <taxon>Eukaryota</taxon>
        <taxon>Viridiplantae</taxon>
        <taxon>Streptophyta</taxon>
        <taxon>Embryophyta</taxon>
        <taxon>Tracheophyta</taxon>
        <taxon>Spermatophyta</taxon>
        <taxon>Magnoliopsida</taxon>
        <taxon>eudicotyledons</taxon>
        <taxon>Gunneridae</taxon>
        <taxon>Pentapetalae</taxon>
        <taxon>rosids</taxon>
        <taxon>fabids</taxon>
        <taxon>Malpighiales</taxon>
        <taxon>Linaceae</taxon>
        <taxon>Linum</taxon>
    </lineage>
</organism>
<keyword evidence="4" id="KW-1185">Reference proteome</keyword>
<dbReference type="Proteomes" id="UP001154282">
    <property type="component" value="Unassembled WGS sequence"/>
</dbReference>
<reference evidence="3" key="1">
    <citation type="submission" date="2022-08" db="EMBL/GenBank/DDBJ databases">
        <authorList>
            <person name="Gutierrez-Valencia J."/>
        </authorList>
    </citation>
    <scope>NUCLEOTIDE SEQUENCE</scope>
</reference>
<comment type="caution">
    <text evidence="3">The sequence shown here is derived from an EMBL/GenBank/DDBJ whole genome shotgun (WGS) entry which is preliminary data.</text>
</comment>
<evidence type="ECO:0008006" key="5">
    <source>
        <dbReference type="Google" id="ProtNLM"/>
    </source>
</evidence>